<keyword evidence="2" id="KW-1185">Reference proteome</keyword>
<dbReference type="InterPro" id="IPR012933">
    <property type="entry name" value="HicA_mRNA_interferase"/>
</dbReference>
<comment type="caution">
    <text evidence="1">The sequence shown here is derived from an EMBL/GenBank/DDBJ whole genome shotgun (WGS) entry which is preliminary data.</text>
</comment>
<evidence type="ECO:0000313" key="1">
    <source>
        <dbReference type="EMBL" id="MCG2612777.1"/>
    </source>
</evidence>
<dbReference type="Pfam" id="PF07927">
    <property type="entry name" value="HicA_toxin"/>
    <property type="match status" value="1"/>
</dbReference>
<organism evidence="1 2">
    <name type="scientific">Terrimonas ginsenosidimutans</name>
    <dbReference type="NCBI Taxonomy" id="2908004"/>
    <lineage>
        <taxon>Bacteria</taxon>
        <taxon>Pseudomonadati</taxon>
        <taxon>Bacteroidota</taxon>
        <taxon>Chitinophagia</taxon>
        <taxon>Chitinophagales</taxon>
        <taxon>Chitinophagaceae</taxon>
        <taxon>Terrimonas</taxon>
    </lineage>
</organism>
<dbReference type="CDD" id="cd00590">
    <property type="entry name" value="RRM_SF"/>
    <property type="match status" value="1"/>
</dbReference>
<sequence length="86" mass="10080">MGKIDKLTERLLSRPKDFTWEELKKLLAHYGYIEMKTGKTGGSRRKFANKEKDMISLHKPHPQNILKSYQIDDVVTHLKERGLLND</sequence>
<proteinExistence type="predicted"/>
<reference evidence="1" key="1">
    <citation type="submission" date="2022-01" db="EMBL/GenBank/DDBJ databases">
        <authorList>
            <person name="Jo J.-H."/>
            <person name="Im W.-T."/>
        </authorList>
    </citation>
    <scope>NUCLEOTIDE SEQUENCE</scope>
    <source>
        <strain evidence="1">NA20</strain>
    </source>
</reference>
<dbReference type="Proteomes" id="UP001165367">
    <property type="component" value="Unassembled WGS sequence"/>
</dbReference>
<name>A0ABS9KKC1_9BACT</name>
<accession>A0ABS9KKC1</accession>
<protein>
    <submittedName>
        <fullName evidence="1">Type II toxin-antitoxin system HicA family toxin</fullName>
    </submittedName>
</protein>
<evidence type="ECO:0000313" key="2">
    <source>
        <dbReference type="Proteomes" id="UP001165367"/>
    </source>
</evidence>
<gene>
    <name evidence="1" type="ORF">LZZ85_00740</name>
</gene>
<dbReference type="EMBL" id="JAKLTR010000001">
    <property type="protein sequence ID" value="MCG2612777.1"/>
    <property type="molecule type" value="Genomic_DNA"/>
</dbReference>
<dbReference type="RefSeq" id="WP_237868006.1">
    <property type="nucleotide sequence ID" value="NZ_JAKLTR010000001.1"/>
</dbReference>